<organism evidence="6 7">
    <name type="scientific">Duncaniella freteri</name>
    <dbReference type="NCBI Taxonomy" id="2530391"/>
    <lineage>
        <taxon>Bacteria</taxon>
        <taxon>Pseudomonadati</taxon>
        <taxon>Bacteroidota</taxon>
        <taxon>Bacteroidia</taxon>
        <taxon>Bacteroidales</taxon>
        <taxon>Muribaculaceae</taxon>
        <taxon>Duncaniella</taxon>
    </lineage>
</organism>
<dbReference type="EMBL" id="SJSA01000001">
    <property type="protein sequence ID" value="TGG40008.1"/>
    <property type="molecule type" value="Genomic_DNA"/>
</dbReference>
<dbReference type="InterPro" id="IPR000100">
    <property type="entry name" value="RNase_P"/>
</dbReference>
<comment type="caution">
    <text evidence="6">The sequence shown here is derived from an EMBL/GenBank/DDBJ whole genome shotgun (WGS) entry which is preliminary data.</text>
</comment>
<keyword evidence="7" id="KW-1185">Reference proteome</keyword>
<proteinExistence type="predicted"/>
<dbReference type="AlphaFoldDB" id="A0A4Z0V9A6"/>
<evidence type="ECO:0000256" key="4">
    <source>
        <dbReference type="ARBA" id="ARBA00022801"/>
    </source>
</evidence>
<evidence type="ECO:0000256" key="1">
    <source>
        <dbReference type="ARBA" id="ARBA00022694"/>
    </source>
</evidence>
<keyword evidence="4" id="KW-0378">Hydrolase</keyword>
<dbReference type="Pfam" id="PF00825">
    <property type="entry name" value="Ribonuclease_P"/>
    <property type="match status" value="1"/>
</dbReference>
<gene>
    <name evidence="6" type="ORF">EZ315_04585</name>
</gene>
<name>A0A4Z0V9A6_9BACT</name>
<evidence type="ECO:0000256" key="5">
    <source>
        <dbReference type="ARBA" id="ARBA00022884"/>
    </source>
</evidence>
<evidence type="ECO:0000256" key="3">
    <source>
        <dbReference type="ARBA" id="ARBA00022759"/>
    </source>
</evidence>
<dbReference type="RefSeq" id="WP_135471008.1">
    <property type="nucleotide sequence ID" value="NZ_CASCNC010000014.1"/>
</dbReference>
<accession>A0A4Z0V9A6</accession>
<dbReference type="SUPFAM" id="SSF54211">
    <property type="entry name" value="Ribosomal protein S5 domain 2-like"/>
    <property type="match status" value="1"/>
</dbReference>
<evidence type="ECO:0000313" key="6">
    <source>
        <dbReference type="EMBL" id="TGG40008.1"/>
    </source>
</evidence>
<sequence length="128" mass="14784">MKGLRLYKIEKLCSETAIGRLFSRNDPQVSSTLAYPLRLAWRIDDVRGVKCPRFLVSVPKKRLRHAVDRVTMRRRIREAYRLNRSLISPDLPADLAFIYVADKLLPYAKVEHALKRLLASVKPPGEDK</sequence>
<dbReference type="GO" id="GO:0008033">
    <property type="term" value="P:tRNA processing"/>
    <property type="evidence" value="ECO:0007669"/>
    <property type="project" value="UniProtKB-KW"/>
</dbReference>
<protein>
    <submittedName>
        <fullName evidence="6">Ribonuclease P protein component</fullName>
    </submittedName>
</protein>
<keyword evidence="1" id="KW-0819">tRNA processing</keyword>
<dbReference type="InterPro" id="IPR020568">
    <property type="entry name" value="Ribosomal_Su5_D2-typ_SF"/>
</dbReference>
<evidence type="ECO:0000256" key="2">
    <source>
        <dbReference type="ARBA" id="ARBA00022722"/>
    </source>
</evidence>
<dbReference type="InterPro" id="IPR014721">
    <property type="entry name" value="Ribsml_uS5_D2-typ_fold_subgr"/>
</dbReference>
<dbReference type="Proteomes" id="UP000297635">
    <property type="component" value="Unassembled WGS sequence"/>
</dbReference>
<dbReference type="GO" id="GO:0004526">
    <property type="term" value="F:ribonuclease P activity"/>
    <property type="evidence" value="ECO:0007669"/>
    <property type="project" value="InterPro"/>
</dbReference>
<keyword evidence="5" id="KW-0694">RNA-binding</keyword>
<keyword evidence="2" id="KW-0540">Nuclease</keyword>
<dbReference type="GeneID" id="82149060"/>
<dbReference type="GO" id="GO:0000049">
    <property type="term" value="F:tRNA binding"/>
    <property type="evidence" value="ECO:0007669"/>
    <property type="project" value="InterPro"/>
</dbReference>
<keyword evidence="3" id="KW-0255">Endonuclease</keyword>
<reference evidence="6 7" key="1">
    <citation type="submission" date="2019-02" db="EMBL/GenBank/DDBJ databases">
        <title>Isolation and identification of novel species under the genus Muribaculum.</title>
        <authorList>
            <person name="Miyake S."/>
            <person name="Ding Y."/>
            <person name="Low A."/>
            <person name="Soh M."/>
            <person name="Seedorf H."/>
        </authorList>
    </citation>
    <scope>NUCLEOTIDE SEQUENCE [LARGE SCALE GENOMIC DNA]</scope>
    <source>
        <strain evidence="6 7">TLL-A3</strain>
    </source>
</reference>
<dbReference type="Gene3D" id="3.30.230.10">
    <property type="match status" value="1"/>
</dbReference>
<evidence type="ECO:0000313" key="7">
    <source>
        <dbReference type="Proteomes" id="UP000297635"/>
    </source>
</evidence>